<dbReference type="Proteomes" id="UP000807469">
    <property type="component" value="Unassembled WGS sequence"/>
</dbReference>
<dbReference type="Gene3D" id="3.40.50.720">
    <property type="entry name" value="NAD(P)-binding Rossmann-like Domain"/>
    <property type="match status" value="1"/>
</dbReference>
<protein>
    <submittedName>
        <fullName evidence="4">NAD(P)-binding protein</fullName>
    </submittedName>
</protein>
<evidence type="ECO:0000313" key="4">
    <source>
        <dbReference type="EMBL" id="KAF9475362.1"/>
    </source>
</evidence>
<dbReference type="InterPro" id="IPR002347">
    <property type="entry name" value="SDR_fam"/>
</dbReference>
<organism evidence="4 5">
    <name type="scientific">Pholiota conissans</name>
    <dbReference type="NCBI Taxonomy" id="109636"/>
    <lineage>
        <taxon>Eukaryota</taxon>
        <taxon>Fungi</taxon>
        <taxon>Dikarya</taxon>
        <taxon>Basidiomycota</taxon>
        <taxon>Agaricomycotina</taxon>
        <taxon>Agaricomycetes</taxon>
        <taxon>Agaricomycetidae</taxon>
        <taxon>Agaricales</taxon>
        <taxon>Agaricineae</taxon>
        <taxon>Strophariaceae</taxon>
        <taxon>Pholiota</taxon>
    </lineage>
</organism>
<dbReference type="InterPro" id="IPR020904">
    <property type="entry name" value="Sc_DH/Rdtase_CS"/>
</dbReference>
<dbReference type="PANTHER" id="PTHR43544">
    <property type="entry name" value="SHORT-CHAIN DEHYDROGENASE/REDUCTASE"/>
    <property type="match status" value="1"/>
</dbReference>
<dbReference type="PANTHER" id="PTHR43544:SF7">
    <property type="entry name" value="NADB-LER2"/>
    <property type="match status" value="1"/>
</dbReference>
<dbReference type="Pfam" id="PF00106">
    <property type="entry name" value="adh_short"/>
    <property type="match status" value="1"/>
</dbReference>
<dbReference type="PRINTS" id="PR00081">
    <property type="entry name" value="GDHRDH"/>
</dbReference>
<dbReference type="GO" id="GO:0016491">
    <property type="term" value="F:oxidoreductase activity"/>
    <property type="evidence" value="ECO:0007669"/>
    <property type="project" value="UniProtKB-KW"/>
</dbReference>
<evidence type="ECO:0000313" key="5">
    <source>
        <dbReference type="Proteomes" id="UP000807469"/>
    </source>
</evidence>
<dbReference type="PROSITE" id="PS00061">
    <property type="entry name" value="ADH_SHORT"/>
    <property type="match status" value="1"/>
</dbReference>
<dbReference type="SUPFAM" id="SSF51735">
    <property type="entry name" value="NAD(P)-binding Rossmann-fold domains"/>
    <property type="match status" value="1"/>
</dbReference>
<dbReference type="EMBL" id="MU155335">
    <property type="protein sequence ID" value="KAF9475362.1"/>
    <property type="molecule type" value="Genomic_DNA"/>
</dbReference>
<keyword evidence="3" id="KW-0560">Oxidoreductase</keyword>
<proteinExistence type="inferred from homology"/>
<accession>A0A9P5YTL3</accession>
<keyword evidence="2" id="KW-0521">NADP</keyword>
<reference evidence="4" key="1">
    <citation type="submission" date="2020-11" db="EMBL/GenBank/DDBJ databases">
        <authorList>
            <consortium name="DOE Joint Genome Institute"/>
            <person name="Ahrendt S."/>
            <person name="Riley R."/>
            <person name="Andreopoulos W."/>
            <person name="Labutti K."/>
            <person name="Pangilinan J."/>
            <person name="Ruiz-Duenas F.J."/>
            <person name="Barrasa J.M."/>
            <person name="Sanchez-Garcia M."/>
            <person name="Camarero S."/>
            <person name="Miyauchi S."/>
            <person name="Serrano A."/>
            <person name="Linde D."/>
            <person name="Babiker R."/>
            <person name="Drula E."/>
            <person name="Ayuso-Fernandez I."/>
            <person name="Pacheco R."/>
            <person name="Padilla G."/>
            <person name="Ferreira P."/>
            <person name="Barriuso J."/>
            <person name="Kellner H."/>
            <person name="Castanera R."/>
            <person name="Alfaro M."/>
            <person name="Ramirez L."/>
            <person name="Pisabarro A.G."/>
            <person name="Kuo A."/>
            <person name="Tritt A."/>
            <person name="Lipzen A."/>
            <person name="He G."/>
            <person name="Yan M."/>
            <person name="Ng V."/>
            <person name="Cullen D."/>
            <person name="Martin F."/>
            <person name="Rosso M.-N."/>
            <person name="Henrissat B."/>
            <person name="Hibbett D."/>
            <person name="Martinez A.T."/>
            <person name="Grigoriev I.V."/>
        </authorList>
    </citation>
    <scope>NUCLEOTIDE SEQUENCE</scope>
    <source>
        <strain evidence="4">CIRM-BRFM 674</strain>
    </source>
</reference>
<gene>
    <name evidence="4" type="ORF">BDN70DRAFT_253793</name>
</gene>
<evidence type="ECO:0000256" key="3">
    <source>
        <dbReference type="ARBA" id="ARBA00023002"/>
    </source>
</evidence>
<dbReference type="GO" id="GO:0005737">
    <property type="term" value="C:cytoplasm"/>
    <property type="evidence" value="ECO:0007669"/>
    <property type="project" value="TreeGrafter"/>
</dbReference>
<dbReference type="InterPro" id="IPR036291">
    <property type="entry name" value="NAD(P)-bd_dom_sf"/>
</dbReference>
<dbReference type="OrthoDB" id="9876299at2759"/>
<comment type="caution">
    <text evidence="4">The sequence shown here is derived from an EMBL/GenBank/DDBJ whole genome shotgun (WGS) entry which is preliminary data.</text>
</comment>
<name>A0A9P5YTL3_9AGAR</name>
<dbReference type="AlphaFoldDB" id="A0A9P5YTL3"/>
<evidence type="ECO:0000256" key="2">
    <source>
        <dbReference type="ARBA" id="ARBA00022857"/>
    </source>
</evidence>
<keyword evidence="5" id="KW-1185">Reference proteome</keyword>
<comment type="similarity">
    <text evidence="1">Belongs to the short-chain dehydrogenases/reductases (SDR) family.</text>
</comment>
<dbReference type="InterPro" id="IPR051468">
    <property type="entry name" value="Fungal_SecMetab_SDRs"/>
</dbReference>
<evidence type="ECO:0000256" key="1">
    <source>
        <dbReference type="ARBA" id="ARBA00006484"/>
    </source>
</evidence>
<sequence>MSQKSLAPLIYVVAGASRGIGLALVEVIAAKDSTAIIYAGARNPSSASELAQLAAQHPGRIVIVKYISGEKEGNDTIAKEIGDKHGRVDTLIANAGVNTWFGQVHEMPIKDFEDHFAVNALGPAVLFQSFRDLLKASSFPRFVPISSMVGSLELVTKRPADATPYSVSKAALNWITRKIHFENEWLVAFPQCPGAVYTDMAKGVIAADKTGMFEQMMKDRWRSPDAAANMLIDIIQASTREKDGGQFHTIEGKRHPW</sequence>